<keyword evidence="2" id="KW-0472">Membrane</keyword>
<comment type="caution">
    <text evidence="3">The sequence shown here is derived from an EMBL/GenBank/DDBJ whole genome shotgun (WGS) entry which is preliminary data.</text>
</comment>
<dbReference type="Pfam" id="PF19529">
    <property type="entry name" value="DUF6057"/>
    <property type="match status" value="2"/>
</dbReference>
<name>A0A7K0KKR0_9BACT</name>
<feature type="region of interest" description="Disordered" evidence="1">
    <location>
        <begin position="190"/>
        <end position="212"/>
    </location>
</feature>
<keyword evidence="4" id="KW-1185">Reference proteome</keyword>
<dbReference type="AlphaFoldDB" id="A0A7K0KKR0"/>
<proteinExistence type="predicted"/>
<feature type="transmembrane region" description="Helical" evidence="2">
    <location>
        <begin position="158"/>
        <end position="181"/>
    </location>
</feature>
<reference evidence="3 4" key="1">
    <citation type="submission" date="2019-08" db="EMBL/GenBank/DDBJ databases">
        <title>In-depth cultivation of the pig gut microbiome towards novel bacterial diversity and tailored functional studies.</title>
        <authorList>
            <person name="Wylensek D."/>
            <person name="Hitch T.C.A."/>
            <person name="Clavel T."/>
        </authorList>
    </citation>
    <scope>NUCLEOTIDE SEQUENCE [LARGE SCALE GENOMIC DNA]</scope>
    <source>
        <strain evidence="3 4">LKV-178-WT-2A</strain>
    </source>
</reference>
<evidence type="ECO:0000313" key="4">
    <source>
        <dbReference type="Proteomes" id="UP000438914"/>
    </source>
</evidence>
<dbReference type="EMBL" id="VUNG01000077">
    <property type="protein sequence ID" value="MST86025.1"/>
    <property type="molecule type" value="Genomic_DNA"/>
</dbReference>
<feature type="transmembrane region" description="Helical" evidence="2">
    <location>
        <begin position="233"/>
        <end position="251"/>
    </location>
</feature>
<dbReference type="InterPro" id="IPR045692">
    <property type="entry name" value="DUF6057"/>
</dbReference>
<gene>
    <name evidence="3" type="ORF">FYJ73_15370</name>
</gene>
<dbReference type="Proteomes" id="UP000438914">
    <property type="component" value="Unassembled WGS sequence"/>
</dbReference>
<feature type="transmembrane region" description="Helical" evidence="2">
    <location>
        <begin position="100"/>
        <end position="119"/>
    </location>
</feature>
<sequence>MWSFIHKHLQGFLSLLFAIAVALFWAFPYRCALSYQEQYQLFLFTPSYFTERISVPGGLADYVAEFISQFYYVYALGAILLALVFFSLQRLTWVLMRRNGVSPSWYLLSFIPAISLWALMGNENVLLSFAIALLGMEELMLHYIIVRDHSRGWMAPAIYLLIAIPVGYWLVGPVAIGLALATGFHRSSSTLSKREGMSNSQTRPHASSTSMSPTQVQSFAEKKAEHKPLVTPVGWMLLSVLYFVAVVWLCGRFLQYPYYKLFGGINYFRYPGIIPVMQWVVAALFALLPLAASYLPRLEGKKAMRTEIAQIVVIVLAAVPLLRLSFDRATYELIDYDYLVRIHQWQRIIEKAEKRQASSPMSVSCVNLALAMQGQLCDRLFEFYQNGAEGLFPTFTRDMTSPLPTAEAFYQLGMVNDAERYTFEAQEAIPNYRKSGRLTRRIAQCEIINGNYAVAAKYLRMLENSLFYRQWARSQERFLYNSAAVKADPEYGRLRDIRIKHHDYLFSDQEMDQMLGLLLVDNKKYDNRMAYEYLIAYELLQRDLDRFMQYYPLGRFVQFDHIPYAIQQVLIGSWLQRHNTLQGMPYSVDRQNVDATVAFIRAYMTNRNDPALNRPPLAYNAWHYLLMSGNTKKKGKEKMQTIY</sequence>
<keyword evidence="2" id="KW-1133">Transmembrane helix</keyword>
<organism evidence="3 4">
    <name type="scientific">Hallella mizrahii</name>
    <dbReference type="NCBI Taxonomy" id="2606637"/>
    <lineage>
        <taxon>Bacteria</taxon>
        <taxon>Pseudomonadati</taxon>
        <taxon>Bacteroidota</taxon>
        <taxon>Bacteroidia</taxon>
        <taxon>Bacteroidales</taxon>
        <taxon>Prevotellaceae</taxon>
        <taxon>Hallella</taxon>
    </lineage>
</organism>
<accession>A0A7K0KKR0</accession>
<keyword evidence="2" id="KW-0812">Transmembrane</keyword>
<feature type="transmembrane region" description="Helical" evidence="2">
    <location>
        <begin position="125"/>
        <end position="146"/>
    </location>
</feature>
<feature type="transmembrane region" description="Helical" evidence="2">
    <location>
        <begin position="272"/>
        <end position="296"/>
    </location>
</feature>
<evidence type="ECO:0000256" key="2">
    <source>
        <dbReference type="SAM" id="Phobius"/>
    </source>
</evidence>
<protein>
    <submittedName>
        <fullName evidence="3">Oxidoreductase</fullName>
    </submittedName>
</protein>
<evidence type="ECO:0000256" key="1">
    <source>
        <dbReference type="SAM" id="MobiDB-lite"/>
    </source>
</evidence>
<dbReference type="RefSeq" id="WP_154535618.1">
    <property type="nucleotide sequence ID" value="NZ_VUNG01000077.1"/>
</dbReference>
<feature type="transmembrane region" description="Helical" evidence="2">
    <location>
        <begin position="12"/>
        <end position="29"/>
    </location>
</feature>
<feature type="transmembrane region" description="Helical" evidence="2">
    <location>
        <begin position="71"/>
        <end position="88"/>
    </location>
</feature>
<evidence type="ECO:0000313" key="3">
    <source>
        <dbReference type="EMBL" id="MST86025.1"/>
    </source>
</evidence>